<sequence length="219" mass="24289">MKSPRFWLVILLLATSAFVLQSRGDADFVPASQPLSQMPAQLDGMIAQDIPLTDDTLAVLGKGDFLNRVYVGLPANGLASKAAPISLFIGYFPSQRTGQTMHSPQNCLPGAGWTFDSQKYASLQDVNGKNYKVGEYIISNGEIKQFVIYWYQAHGRSIPNEYKAKLYMIADAIRMNRTDGALVRVITQVLPSESLESARERAIQFTQQMAPNLPRFIPD</sequence>
<proteinExistence type="predicted"/>
<dbReference type="AlphaFoldDB" id="A0A9X0U4Q2"/>
<feature type="chain" id="PRO_5040794524" evidence="1">
    <location>
        <begin position="22"/>
        <end position="219"/>
    </location>
</feature>
<organism evidence="3 4">
    <name type="scientific">Tunturiibacter gelidiferens</name>
    <dbReference type="NCBI Taxonomy" id="3069689"/>
    <lineage>
        <taxon>Bacteria</taxon>
        <taxon>Pseudomonadati</taxon>
        <taxon>Acidobacteriota</taxon>
        <taxon>Terriglobia</taxon>
        <taxon>Terriglobales</taxon>
        <taxon>Acidobacteriaceae</taxon>
        <taxon>Tunturiibacter</taxon>
    </lineage>
</organism>
<feature type="domain" description="Methanolan biosynthesis EpsI" evidence="2">
    <location>
        <begin position="9"/>
        <end position="216"/>
    </location>
</feature>
<dbReference type="RefSeq" id="WP_183978315.1">
    <property type="nucleotide sequence ID" value="NZ_JACHEB010000007.1"/>
</dbReference>
<reference evidence="3 4" key="1">
    <citation type="submission" date="2020-08" db="EMBL/GenBank/DDBJ databases">
        <title>Genomic Encyclopedia of Type Strains, Phase IV (KMG-V): Genome sequencing to study the core and pangenomes of soil and plant-associated prokaryotes.</title>
        <authorList>
            <person name="Whitman W."/>
        </authorList>
    </citation>
    <scope>NUCLEOTIDE SEQUENCE [LARGE SCALE GENOMIC DNA]</scope>
    <source>
        <strain evidence="3 4">X5P2</strain>
    </source>
</reference>
<dbReference type="Pfam" id="PF11984">
    <property type="entry name" value="DUF3485"/>
    <property type="match status" value="1"/>
</dbReference>
<dbReference type="EMBL" id="JACHEB010000007">
    <property type="protein sequence ID" value="MBB5329649.1"/>
    <property type="molecule type" value="Genomic_DNA"/>
</dbReference>
<accession>A0A9X0U4Q2</accession>
<dbReference type="InterPro" id="IPR014263">
    <property type="entry name" value="Methanolan_biosynth_EpsI"/>
</dbReference>
<dbReference type="NCBIfam" id="TIGR02914">
    <property type="entry name" value="EpsI_fam"/>
    <property type="match status" value="1"/>
</dbReference>
<dbReference type="Proteomes" id="UP000535182">
    <property type="component" value="Unassembled WGS sequence"/>
</dbReference>
<evidence type="ECO:0000256" key="1">
    <source>
        <dbReference type="SAM" id="SignalP"/>
    </source>
</evidence>
<name>A0A9X0U4Q2_9BACT</name>
<feature type="signal peptide" evidence="1">
    <location>
        <begin position="1"/>
        <end position="21"/>
    </location>
</feature>
<gene>
    <name evidence="3" type="ORF">HDF14_003271</name>
</gene>
<protein>
    <submittedName>
        <fullName evidence="3">EpsI family protein</fullName>
    </submittedName>
</protein>
<comment type="caution">
    <text evidence="3">The sequence shown here is derived from an EMBL/GenBank/DDBJ whole genome shotgun (WGS) entry which is preliminary data.</text>
</comment>
<evidence type="ECO:0000313" key="3">
    <source>
        <dbReference type="EMBL" id="MBB5329649.1"/>
    </source>
</evidence>
<evidence type="ECO:0000259" key="2">
    <source>
        <dbReference type="Pfam" id="PF11984"/>
    </source>
</evidence>
<keyword evidence="1" id="KW-0732">Signal</keyword>
<evidence type="ECO:0000313" key="4">
    <source>
        <dbReference type="Proteomes" id="UP000535182"/>
    </source>
</evidence>
<keyword evidence="4" id="KW-1185">Reference proteome</keyword>